<sequence length="143" mass="15644">MGSDVIISINADKNFNTTQDLSQVTEDSVGLSLQIKGDVVVDLFGKIQESAQRIGDDIKSVFQSKNRRNNQYESRIVFKTDEDAPDKTTATNVVTNTQVPVTTVKSDSDSKTNGTVPDGRENFRGACATGYERTADGRCKPTY</sequence>
<evidence type="ECO:0000256" key="1">
    <source>
        <dbReference type="ARBA" id="ARBA00010601"/>
    </source>
</evidence>
<name>A0AAV1K759_9NEOP</name>
<keyword evidence="3" id="KW-1185">Reference proteome</keyword>
<evidence type="ECO:0000313" key="3">
    <source>
        <dbReference type="Proteomes" id="UP001314205"/>
    </source>
</evidence>
<dbReference type="Proteomes" id="UP001314205">
    <property type="component" value="Unassembled WGS sequence"/>
</dbReference>
<comment type="caution">
    <text evidence="2">The sequence shown here is derived from an EMBL/GenBank/DDBJ whole genome shotgun (WGS) entry which is preliminary data.</text>
</comment>
<proteinExistence type="inferred from homology"/>
<dbReference type="InterPro" id="IPR003463">
    <property type="entry name" value="GBP_PSP"/>
</dbReference>
<comment type="similarity">
    <text evidence="1">Belongs to the GBP/PSP1/paralytic peptide family.</text>
</comment>
<dbReference type="EMBL" id="CAVLGL010000001">
    <property type="protein sequence ID" value="CAK1578339.1"/>
    <property type="molecule type" value="Genomic_DNA"/>
</dbReference>
<accession>A0AAV1K759</accession>
<evidence type="ECO:0000313" key="2">
    <source>
        <dbReference type="EMBL" id="CAK1578339.1"/>
    </source>
</evidence>
<dbReference type="Pfam" id="PF02425">
    <property type="entry name" value="GBP_PSP"/>
    <property type="match status" value="1"/>
</dbReference>
<protein>
    <submittedName>
        <fullName evidence="2">Uncharacterized protein</fullName>
    </submittedName>
</protein>
<reference evidence="2 3" key="1">
    <citation type="submission" date="2023-11" db="EMBL/GenBank/DDBJ databases">
        <authorList>
            <person name="Hedman E."/>
            <person name="Englund M."/>
            <person name="Stromberg M."/>
            <person name="Nyberg Akerstrom W."/>
            <person name="Nylinder S."/>
            <person name="Jareborg N."/>
            <person name="Kallberg Y."/>
            <person name="Kronander E."/>
        </authorList>
    </citation>
    <scope>NUCLEOTIDE SEQUENCE [LARGE SCALE GENOMIC DNA]</scope>
</reference>
<organism evidence="2 3">
    <name type="scientific">Parnassius mnemosyne</name>
    <name type="common">clouded apollo</name>
    <dbReference type="NCBI Taxonomy" id="213953"/>
    <lineage>
        <taxon>Eukaryota</taxon>
        <taxon>Metazoa</taxon>
        <taxon>Ecdysozoa</taxon>
        <taxon>Arthropoda</taxon>
        <taxon>Hexapoda</taxon>
        <taxon>Insecta</taxon>
        <taxon>Pterygota</taxon>
        <taxon>Neoptera</taxon>
        <taxon>Endopterygota</taxon>
        <taxon>Lepidoptera</taxon>
        <taxon>Glossata</taxon>
        <taxon>Ditrysia</taxon>
        <taxon>Papilionoidea</taxon>
        <taxon>Papilionidae</taxon>
        <taxon>Parnassiinae</taxon>
        <taxon>Parnassini</taxon>
        <taxon>Parnassius</taxon>
        <taxon>Driopa</taxon>
    </lineage>
</organism>
<dbReference type="AlphaFoldDB" id="A0AAV1K759"/>
<gene>
    <name evidence="2" type="ORF">PARMNEM_LOCUS430</name>
</gene>